<protein>
    <recommendedName>
        <fullName evidence="2">Knottins-like domain-containing protein</fullName>
    </recommendedName>
</protein>
<dbReference type="SUPFAM" id="SSF57095">
    <property type="entry name" value="Scorpion toxin-like"/>
    <property type="match status" value="1"/>
</dbReference>
<evidence type="ECO:0000313" key="4">
    <source>
        <dbReference type="Proteomes" id="UP001289374"/>
    </source>
</evidence>
<evidence type="ECO:0000259" key="2">
    <source>
        <dbReference type="SMART" id="SM00505"/>
    </source>
</evidence>
<keyword evidence="4" id="KW-1185">Reference proteome</keyword>
<dbReference type="GO" id="GO:0006952">
    <property type="term" value="P:defense response"/>
    <property type="evidence" value="ECO:0007669"/>
    <property type="project" value="InterPro"/>
</dbReference>
<gene>
    <name evidence="3" type="ORF">Sango_0100700</name>
</gene>
<sequence length="73" mass="8156">MEMRKAVFFLLLVVGIPQLSIPGVEAKVCESKLNGFMGLCVRGHNCVLECRKVGYSSGICKGFNRRRCYCNKP</sequence>
<dbReference type="SMART" id="SM00505">
    <property type="entry name" value="Knot1"/>
    <property type="match status" value="1"/>
</dbReference>
<feature type="chain" id="PRO_5042051630" description="Knottins-like domain-containing protein" evidence="1">
    <location>
        <begin position="27"/>
        <end position="73"/>
    </location>
</feature>
<keyword evidence="1" id="KW-0732">Signal</keyword>
<comment type="caution">
    <text evidence="3">The sequence shown here is derived from an EMBL/GenBank/DDBJ whole genome shotgun (WGS) entry which is preliminary data.</text>
</comment>
<proteinExistence type="predicted"/>
<dbReference type="InterPro" id="IPR036574">
    <property type="entry name" value="Scorpion_toxin-like_sf"/>
</dbReference>
<dbReference type="Proteomes" id="UP001289374">
    <property type="component" value="Unassembled WGS sequence"/>
</dbReference>
<dbReference type="Pfam" id="PF00304">
    <property type="entry name" value="Gamma-thionin"/>
    <property type="match status" value="1"/>
</dbReference>
<dbReference type="AlphaFoldDB" id="A0AAE1XF28"/>
<dbReference type="InterPro" id="IPR003614">
    <property type="entry name" value="Knottins"/>
</dbReference>
<evidence type="ECO:0000256" key="1">
    <source>
        <dbReference type="SAM" id="SignalP"/>
    </source>
</evidence>
<feature type="non-terminal residue" evidence="3">
    <location>
        <position position="1"/>
    </location>
</feature>
<evidence type="ECO:0000313" key="3">
    <source>
        <dbReference type="EMBL" id="KAK4410277.1"/>
    </source>
</evidence>
<reference evidence="3" key="1">
    <citation type="submission" date="2020-06" db="EMBL/GenBank/DDBJ databases">
        <authorList>
            <person name="Li T."/>
            <person name="Hu X."/>
            <person name="Zhang T."/>
            <person name="Song X."/>
            <person name="Zhang H."/>
            <person name="Dai N."/>
            <person name="Sheng W."/>
            <person name="Hou X."/>
            <person name="Wei L."/>
        </authorList>
    </citation>
    <scope>NUCLEOTIDE SEQUENCE</scope>
    <source>
        <strain evidence="3">K16</strain>
        <tissue evidence="3">Leaf</tissue>
    </source>
</reference>
<organism evidence="3 4">
    <name type="scientific">Sesamum angolense</name>
    <dbReference type="NCBI Taxonomy" id="2727404"/>
    <lineage>
        <taxon>Eukaryota</taxon>
        <taxon>Viridiplantae</taxon>
        <taxon>Streptophyta</taxon>
        <taxon>Embryophyta</taxon>
        <taxon>Tracheophyta</taxon>
        <taxon>Spermatophyta</taxon>
        <taxon>Magnoliopsida</taxon>
        <taxon>eudicotyledons</taxon>
        <taxon>Gunneridae</taxon>
        <taxon>Pentapetalae</taxon>
        <taxon>asterids</taxon>
        <taxon>lamiids</taxon>
        <taxon>Lamiales</taxon>
        <taxon>Pedaliaceae</taxon>
        <taxon>Sesamum</taxon>
    </lineage>
</organism>
<feature type="domain" description="Knottins-like" evidence="2">
    <location>
        <begin position="28"/>
        <end position="73"/>
    </location>
</feature>
<dbReference type="EMBL" id="JACGWL010000001">
    <property type="protein sequence ID" value="KAK4410277.1"/>
    <property type="molecule type" value="Genomic_DNA"/>
</dbReference>
<feature type="signal peptide" evidence="1">
    <location>
        <begin position="1"/>
        <end position="26"/>
    </location>
</feature>
<reference evidence="3" key="2">
    <citation type="journal article" date="2024" name="Plant">
        <title>Genomic evolution and insights into agronomic trait innovations of Sesamum species.</title>
        <authorList>
            <person name="Miao H."/>
            <person name="Wang L."/>
            <person name="Qu L."/>
            <person name="Liu H."/>
            <person name="Sun Y."/>
            <person name="Le M."/>
            <person name="Wang Q."/>
            <person name="Wei S."/>
            <person name="Zheng Y."/>
            <person name="Lin W."/>
            <person name="Duan Y."/>
            <person name="Cao H."/>
            <person name="Xiong S."/>
            <person name="Wang X."/>
            <person name="Wei L."/>
            <person name="Li C."/>
            <person name="Ma Q."/>
            <person name="Ju M."/>
            <person name="Zhao R."/>
            <person name="Li G."/>
            <person name="Mu C."/>
            <person name="Tian Q."/>
            <person name="Mei H."/>
            <person name="Zhang T."/>
            <person name="Gao T."/>
            <person name="Zhang H."/>
        </authorList>
    </citation>
    <scope>NUCLEOTIDE SEQUENCE</scope>
    <source>
        <strain evidence="3">K16</strain>
    </source>
</reference>
<name>A0AAE1XF28_9LAMI</name>
<dbReference type="CDD" id="cd00107">
    <property type="entry name" value="Knot1"/>
    <property type="match status" value="1"/>
</dbReference>
<dbReference type="Gene3D" id="3.30.30.10">
    <property type="entry name" value="Knottin, scorpion toxin-like"/>
    <property type="match status" value="1"/>
</dbReference>
<accession>A0AAE1XF28</accession>